<dbReference type="STRING" id="3775.A0A1Q3CE31"/>
<name>A0A1Q3CE31_CEPFO</name>
<evidence type="ECO:0000313" key="1">
    <source>
        <dbReference type="EMBL" id="GAV78378.1"/>
    </source>
</evidence>
<dbReference type="EMBL" id="BDDD01001782">
    <property type="protein sequence ID" value="GAV78378.1"/>
    <property type="molecule type" value="Genomic_DNA"/>
</dbReference>
<dbReference type="Proteomes" id="UP000187406">
    <property type="component" value="Unassembled WGS sequence"/>
</dbReference>
<dbReference type="OrthoDB" id="1660333at2759"/>
<reference evidence="2" key="1">
    <citation type="submission" date="2016-04" db="EMBL/GenBank/DDBJ databases">
        <title>Cephalotus genome sequencing.</title>
        <authorList>
            <person name="Fukushima K."/>
            <person name="Hasebe M."/>
            <person name="Fang X."/>
        </authorList>
    </citation>
    <scope>NUCLEOTIDE SEQUENCE [LARGE SCALE GENOMIC DNA]</scope>
    <source>
        <strain evidence="2">cv. St1</strain>
    </source>
</reference>
<dbReference type="InParanoid" id="A0A1Q3CE31"/>
<evidence type="ECO:0008006" key="3">
    <source>
        <dbReference type="Google" id="ProtNLM"/>
    </source>
</evidence>
<keyword evidence="2" id="KW-1185">Reference proteome</keyword>
<gene>
    <name evidence="1" type="ORF">CFOL_v3_21846</name>
</gene>
<comment type="caution">
    <text evidence="1">The sequence shown here is derived from an EMBL/GenBank/DDBJ whole genome shotgun (WGS) entry which is preliminary data.</text>
</comment>
<accession>A0A1Q3CE31</accession>
<dbReference type="AlphaFoldDB" id="A0A1Q3CE31"/>
<dbReference type="PANTHER" id="PTHR31973">
    <property type="entry name" value="POLYPROTEIN, PUTATIVE-RELATED"/>
    <property type="match status" value="1"/>
</dbReference>
<feature type="non-terminal residue" evidence="1">
    <location>
        <position position="1"/>
    </location>
</feature>
<evidence type="ECO:0000313" key="2">
    <source>
        <dbReference type="Proteomes" id="UP000187406"/>
    </source>
</evidence>
<organism evidence="1 2">
    <name type="scientific">Cephalotus follicularis</name>
    <name type="common">Albany pitcher plant</name>
    <dbReference type="NCBI Taxonomy" id="3775"/>
    <lineage>
        <taxon>Eukaryota</taxon>
        <taxon>Viridiplantae</taxon>
        <taxon>Streptophyta</taxon>
        <taxon>Embryophyta</taxon>
        <taxon>Tracheophyta</taxon>
        <taxon>Spermatophyta</taxon>
        <taxon>Magnoliopsida</taxon>
        <taxon>eudicotyledons</taxon>
        <taxon>Gunneridae</taxon>
        <taxon>Pentapetalae</taxon>
        <taxon>rosids</taxon>
        <taxon>fabids</taxon>
        <taxon>Oxalidales</taxon>
        <taxon>Cephalotaceae</taxon>
        <taxon>Cephalotus</taxon>
    </lineage>
</organism>
<protein>
    <recommendedName>
        <fullName evidence="3">MULE transposase domain-containing protein</fullName>
    </recommendedName>
</protein>
<proteinExistence type="predicted"/>
<sequence length="205" mass="23719">RVQAKCVKGYPWYIYASMERNDQSFKVKTYHSEHKCSHKFKNKRVTARFIAAEFKDRIITSPKCKLLEIKEWCNKEFKVNVGISKCMRAKGIVIKEMEGNHKEQFAMLRDYGEELLRTNPGSTVRIKTERIGGKDWPLLFKRMYVCFDACKKGWLAGCRPIIGMDGCFLKGLCKGELLTAIGRDGNNQMFPIAWVVVEVECTDSW</sequence>
<feature type="non-terminal residue" evidence="1">
    <location>
        <position position="205"/>
    </location>
</feature>
<dbReference type="PANTHER" id="PTHR31973:SF189">
    <property type="entry name" value="TRANSPOSASE, MUDR, PLANT, MULE TRANSPOSASE DOMAIN PROTEIN-RELATED"/>
    <property type="match status" value="1"/>
</dbReference>